<accession>A0A381PHZ1</accession>
<sequence>MNKYILIILLFFYNISYSQNNEGEIEDAQILIEKNSSIILPKVDKIINKINNDVYILDKEDIQFSYLNYLIINDNKKIDKFIRLESENNNISKNNIRLQVGNYKSFLINGKSKIYEYNNWSSYLNLYHKSNFKGIYHGNNSQFNESDIDLYLKHSKRNNTFDALFNFKKIITGYYGYLENLNEVDFNDIKINNSKYSIDYGYSYSNKKISGRIENKNSFYKDLLYDEYNNVFNLKLNYLLSKKLNFLIAFNNDYYHLNSFDKLKINTYNFSGLVNYNVENFYLLFGGKLNRSSKSYKGKSNNFGGLYPIINLKYKLNNLSFNVNYGGGLFANKYSEKIYSNPFIYDPFIFGKLNNTNEKFNINASVEYQLNNNGNIKLAYSEKKLSGFTNYIYNNKNNYPITMPIYLFTLIRYDEDTYVSQLNFSFKFPINSYINPSLDFVYREFDHEEYNYNLDADVLYKPKFNLNIKNEILYNRLKSNIGIHLLLDSYAMDFNSNIININDYVNLYLYSNYQLNDKISFELDINNILNKRNEFYFMYPELGFNAMAGILLKF</sequence>
<dbReference type="InterPro" id="IPR036942">
    <property type="entry name" value="Beta-barrel_TonB_sf"/>
</dbReference>
<gene>
    <name evidence="4" type="ORF">METZ01_LOCUS19480</name>
</gene>
<dbReference type="EMBL" id="UINC01000989">
    <property type="protein sequence ID" value="SUZ66626.1"/>
    <property type="molecule type" value="Genomic_DNA"/>
</dbReference>
<evidence type="ECO:0008006" key="5">
    <source>
        <dbReference type="Google" id="ProtNLM"/>
    </source>
</evidence>
<dbReference type="AlphaFoldDB" id="A0A381PHZ1"/>
<keyword evidence="3" id="KW-0998">Cell outer membrane</keyword>
<proteinExistence type="predicted"/>
<reference evidence="4" key="1">
    <citation type="submission" date="2018-05" db="EMBL/GenBank/DDBJ databases">
        <authorList>
            <person name="Lanie J.A."/>
            <person name="Ng W.-L."/>
            <person name="Kazmierczak K.M."/>
            <person name="Andrzejewski T.M."/>
            <person name="Davidsen T.M."/>
            <person name="Wayne K.J."/>
            <person name="Tettelin H."/>
            <person name="Glass J.I."/>
            <person name="Rusch D."/>
            <person name="Podicherti R."/>
            <person name="Tsui H.-C.T."/>
            <person name="Winkler M.E."/>
        </authorList>
    </citation>
    <scope>NUCLEOTIDE SEQUENCE</scope>
</reference>
<evidence type="ECO:0000256" key="1">
    <source>
        <dbReference type="ARBA" id="ARBA00004442"/>
    </source>
</evidence>
<evidence type="ECO:0000256" key="3">
    <source>
        <dbReference type="ARBA" id="ARBA00023237"/>
    </source>
</evidence>
<keyword evidence="2" id="KW-0472">Membrane</keyword>
<organism evidence="4">
    <name type="scientific">marine metagenome</name>
    <dbReference type="NCBI Taxonomy" id="408172"/>
    <lineage>
        <taxon>unclassified sequences</taxon>
        <taxon>metagenomes</taxon>
        <taxon>ecological metagenomes</taxon>
    </lineage>
</organism>
<evidence type="ECO:0000313" key="4">
    <source>
        <dbReference type="EMBL" id="SUZ66626.1"/>
    </source>
</evidence>
<dbReference type="SUPFAM" id="SSF56935">
    <property type="entry name" value="Porins"/>
    <property type="match status" value="1"/>
</dbReference>
<dbReference type="GO" id="GO:0009279">
    <property type="term" value="C:cell outer membrane"/>
    <property type="evidence" value="ECO:0007669"/>
    <property type="project" value="UniProtKB-SubCell"/>
</dbReference>
<name>A0A381PHZ1_9ZZZZ</name>
<dbReference type="Gene3D" id="2.40.170.20">
    <property type="entry name" value="TonB-dependent receptor, beta-barrel domain"/>
    <property type="match status" value="1"/>
</dbReference>
<comment type="subcellular location">
    <subcellularLocation>
        <location evidence="1">Cell outer membrane</location>
    </subcellularLocation>
</comment>
<protein>
    <recommendedName>
        <fullName evidence="5">TonB-dependent receptor-like beta-barrel domain-containing protein</fullName>
    </recommendedName>
</protein>
<evidence type="ECO:0000256" key="2">
    <source>
        <dbReference type="ARBA" id="ARBA00023136"/>
    </source>
</evidence>